<organism evidence="3 4">
    <name type="scientific">Arachis hypogaea</name>
    <name type="common">Peanut</name>
    <dbReference type="NCBI Taxonomy" id="3818"/>
    <lineage>
        <taxon>Eukaryota</taxon>
        <taxon>Viridiplantae</taxon>
        <taxon>Streptophyta</taxon>
        <taxon>Embryophyta</taxon>
        <taxon>Tracheophyta</taxon>
        <taxon>Spermatophyta</taxon>
        <taxon>Magnoliopsida</taxon>
        <taxon>eudicotyledons</taxon>
        <taxon>Gunneridae</taxon>
        <taxon>Pentapetalae</taxon>
        <taxon>rosids</taxon>
        <taxon>fabids</taxon>
        <taxon>Fabales</taxon>
        <taxon>Fabaceae</taxon>
        <taxon>Papilionoideae</taxon>
        <taxon>50 kb inversion clade</taxon>
        <taxon>dalbergioids sensu lato</taxon>
        <taxon>Dalbergieae</taxon>
        <taxon>Pterocarpus clade</taxon>
        <taxon>Arachis</taxon>
    </lineage>
</organism>
<sequence>MVADNLAGSTIPQKISYKETLLSSPGDAWEGNIVEVAEEEPNPEDRWYIDMEAQEKENKAFDPCPTIPVSKDEFDEWCKSWHAALIVKVLDKRVGLGFLEQRLNRDWAKKGKINVIDIDRDYFLVHFSYEKDYSHALLDGPWMIAGHYLIVQSEVAVHVEGSPKAGNVETPVEEKEGQPEGSITGDLTIQSKCANQGVNCVDQGDMNQGSEDESRFNVLIDGVRILRRIFLNTMNFLQRLPCNLGLQQVKPKLLLLNQLWPKKAVVPQSKPSTSKDPYKEDMEQVIMANMRGMVKQQWEDFNAMRNGNTSHGSNEATRSSGIRHCAHHPDPEDRGKSVIVGPAPEKPPDATLSCVTRTTGSQKNSVNRFLMNILTWNYWGAGEKTFPNLIRDLKRDYDLNFVILLETHISGDRRRTVRNRIGFNGMFVEDARGQSGGYWDDRKLREWLPDEVVQRVLVMAPPSPWKNEDQIAWALSSDGAFNLKSAYQSLHTNQNHSDQIFKLAWD</sequence>
<dbReference type="InterPro" id="IPR025558">
    <property type="entry name" value="DUF4283"/>
</dbReference>
<keyword evidence="4" id="KW-1185">Reference proteome</keyword>
<evidence type="ECO:0000313" key="3">
    <source>
        <dbReference type="EMBL" id="RYR12122.1"/>
    </source>
</evidence>
<comment type="caution">
    <text evidence="3">The sequence shown here is derived from an EMBL/GenBank/DDBJ whole genome shotgun (WGS) entry which is preliminary data.</text>
</comment>
<evidence type="ECO:0000259" key="2">
    <source>
        <dbReference type="Pfam" id="PF14111"/>
    </source>
</evidence>
<evidence type="ECO:0000256" key="1">
    <source>
        <dbReference type="SAM" id="MobiDB-lite"/>
    </source>
</evidence>
<gene>
    <name evidence="3" type="ORF">Ahy_B04g069663</name>
</gene>
<dbReference type="PANTHER" id="PTHR31286">
    <property type="entry name" value="GLYCINE-RICH CELL WALL STRUCTURAL PROTEIN 1.8-LIKE"/>
    <property type="match status" value="1"/>
</dbReference>
<dbReference type="Pfam" id="PF14111">
    <property type="entry name" value="DUF4283"/>
    <property type="match status" value="1"/>
</dbReference>
<feature type="region of interest" description="Disordered" evidence="1">
    <location>
        <begin position="164"/>
        <end position="183"/>
    </location>
</feature>
<dbReference type="PANTHER" id="PTHR31286:SF99">
    <property type="entry name" value="DUF4283 DOMAIN-CONTAINING PROTEIN"/>
    <property type="match status" value="1"/>
</dbReference>
<reference evidence="3 4" key="1">
    <citation type="submission" date="2019-01" db="EMBL/GenBank/DDBJ databases">
        <title>Sequencing of cultivated peanut Arachis hypogaea provides insights into genome evolution and oil improvement.</title>
        <authorList>
            <person name="Chen X."/>
        </authorList>
    </citation>
    <scope>NUCLEOTIDE SEQUENCE [LARGE SCALE GENOMIC DNA]</scope>
    <source>
        <strain evidence="4">cv. Fuhuasheng</strain>
        <tissue evidence="3">Leaves</tissue>
    </source>
</reference>
<dbReference type="InterPro" id="IPR040256">
    <property type="entry name" value="At4g02000-like"/>
</dbReference>
<protein>
    <recommendedName>
        <fullName evidence="2">DUF4283 domain-containing protein</fullName>
    </recommendedName>
</protein>
<evidence type="ECO:0000313" key="4">
    <source>
        <dbReference type="Proteomes" id="UP000289738"/>
    </source>
</evidence>
<dbReference type="Proteomes" id="UP000289738">
    <property type="component" value="Chromosome B04"/>
</dbReference>
<dbReference type="EMBL" id="SDMP01000014">
    <property type="protein sequence ID" value="RYR12122.1"/>
    <property type="molecule type" value="Genomic_DNA"/>
</dbReference>
<dbReference type="AlphaFoldDB" id="A0A444ZD72"/>
<accession>A0A444ZD72</accession>
<name>A0A444ZD72_ARAHY</name>
<proteinExistence type="predicted"/>
<dbReference type="STRING" id="3818.A0A444ZD72"/>
<feature type="domain" description="DUF4283" evidence="2">
    <location>
        <begin position="80"/>
        <end position="152"/>
    </location>
</feature>